<sequence>MSDYFEIAYAAASDRLCLFTGTGFSKAVSGNSAPSWQGLLESVCALAPDPTTLKTALFPAGTHGVLALDEAAQVISIELVKSGKSIHDEIAAQIASLSVSGDNSAITSFLSTKSVKVVTTNYDKLLEELATPAACHSITPGLPIPRSQARVEVYHVHGSVDSPSNMVVTSDDYFRFINGESYFSRKLSTLLHENTVVILGYSLGDTNLKAILSSYKGFSRSHSISSNIFLISRSPITQHIKDYYAHCYGIRVLDNTEVHSFFQLLNLQMPEAERRLQGSVNDIRNVIFNSFEFTREYLRIETSFFEIVASIAAIGLSINDDRVVKMLGKVISTKIALTQENGAWNQYAHLARWLAYIASILELKGTSIESTYLAAALHSMTTMRSDYYVGYSWHAYSSWSNRWPNVIASNRGLIRTHIESQTSWPDALKVVRSA</sequence>
<reference evidence="1 2" key="1">
    <citation type="submission" date="2022-12" db="EMBL/GenBank/DDBJ databases">
        <title>Two new species, Stenotrophomonas aracearum and Stenotrophomonas oahuensis, isolated from Anthurium (Araceae family) in Hawaii.</title>
        <authorList>
            <person name="Chunag S.C."/>
            <person name="Dobhal S."/>
            <person name="Alvarez A."/>
            <person name="Arif M."/>
        </authorList>
    </citation>
    <scope>NUCLEOTIDE SEQUENCE [LARGE SCALE GENOMIC DNA]</scope>
    <source>
        <strain evidence="1 2">A5586</strain>
    </source>
</reference>
<keyword evidence="2" id="KW-1185">Reference proteome</keyword>
<dbReference type="Pfam" id="PF13289">
    <property type="entry name" value="SIR2_2"/>
    <property type="match status" value="1"/>
</dbReference>
<dbReference type="Proteomes" id="UP001302072">
    <property type="component" value="Chromosome"/>
</dbReference>
<organism evidence="1 2">
    <name type="scientific">Stenotrophomonas oahuensis</name>
    <dbReference type="NCBI Taxonomy" id="3003271"/>
    <lineage>
        <taxon>Bacteria</taxon>
        <taxon>Pseudomonadati</taxon>
        <taxon>Pseudomonadota</taxon>
        <taxon>Gammaproteobacteria</taxon>
        <taxon>Lysobacterales</taxon>
        <taxon>Lysobacteraceae</taxon>
        <taxon>Stenotrophomonas</taxon>
    </lineage>
</organism>
<name>A0ABY9YJR8_9GAMM</name>
<gene>
    <name evidence="1" type="ORF">PDM29_12140</name>
</gene>
<protein>
    <submittedName>
        <fullName evidence="1">SIR2 family protein</fullName>
    </submittedName>
</protein>
<accession>A0ABY9YJR8</accession>
<dbReference type="EMBL" id="CP115541">
    <property type="protein sequence ID" value="WNH51118.1"/>
    <property type="molecule type" value="Genomic_DNA"/>
</dbReference>
<evidence type="ECO:0000313" key="1">
    <source>
        <dbReference type="EMBL" id="WNH51118.1"/>
    </source>
</evidence>
<proteinExistence type="predicted"/>
<dbReference type="RefSeq" id="WP_311190377.1">
    <property type="nucleotide sequence ID" value="NZ_CP115541.1"/>
</dbReference>
<evidence type="ECO:0000313" key="2">
    <source>
        <dbReference type="Proteomes" id="UP001302072"/>
    </source>
</evidence>